<dbReference type="Pfam" id="PF01551">
    <property type="entry name" value="Peptidase_M23"/>
    <property type="match status" value="1"/>
</dbReference>
<feature type="region of interest" description="Disordered" evidence="1">
    <location>
        <begin position="63"/>
        <end position="96"/>
    </location>
</feature>
<dbReference type="Proteomes" id="UP000722989">
    <property type="component" value="Unassembled WGS sequence"/>
</dbReference>
<protein>
    <submittedName>
        <fullName evidence="3">M23 family metallopeptidase</fullName>
    </submittedName>
</protein>
<reference evidence="3 4" key="1">
    <citation type="submission" date="2020-03" db="EMBL/GenBank/DDBJ databases">
        <title>WGS of the type strain of Planosporangium spp.</title>
        <authorList>
            <person name="Thawai C."/>
        </authorList>
    </citation>
    <scope>NUCLEOTIDE SEQUENCE [LARGE SCALE GENOMIC DNA]</scope>
    <source>
        <strain evidence="3 4">TBRC 5610</strain>
    </source>
</reference>
<keyword evidence="4" id="KW-1185">Reference proteome</keyword>
<sequence>MQPERAAGTGSGSGPATGKPGIDICWQDGPVPSRFLRVLAGGLLLAAAAGGCGVSNGHTEIGLRGPSASPGGSPSLTPTPAPSVAGSAAPAPSTPAEVRRVFPVGARASYGHTHHDYPATDIFAACGSPVRAAVSGIVLEVSRVDRFDPAQPAGEDKGGLSVSIAGDDGVRYYGSHLSSIAAGIDAGVRVTAGTQLGTVGHTGNASNVCHLHFGLSPICLRTGDWWVRRGVIYPWKYLDSWQAGGNLSPVDEVGTWQHEHGCPTAPTPGTR</sequence>
<dbReference type="InterPro" id="IPR050570">
    <property type="entry name" value="Cell_wall_metabolism_enzyme"/>
</dbReference>
<feature type="domain" description="M23ase beta-sheet core" evidence="2">
    <location>
        <begin position="119"/>
        <end position="215"/>
    </location>
</feature>
<feature type="region of interest" description="Disordered" evidence="1">
    <location>
        <begin position="1"/>
        <end position="23"/>
    </location>
</feature>
<name>A0ABX0Y357_9ACTN</name>
<evidence type="ECO:0000313" key="3">
    <source>
        <dbReference type="EMBL" id="NJC72812.1"/>
    </source>
</evidence>
<dbReference type="CDD" id="cd12797">
    <property type="entry name" value="M23_peptidase"/>
    <property type="match status" value="1"/>
</dbReference>
<dbReference type="PANTHER" id="PTHR21666:SF268">
    <property type="entry name" value="PEPTIDASE M23 DOMAIN-CONTAINING PROTEIN"/>
    <property type="match status" value="1"/>
</dbReference>
<comment type="caution">
    <text evidence="3">The sequence shown here is derived from an EMBL/GenBank/DDBJ whole genome shotgun (WGS) entry which is preliminary data.</text>
</comment>
<gene>
    <name evidence="3" type="ORF">HC031_24270</name>
</gene>
<dbReference type="Gene3D" id="2.70.70.10">
    <property type="entry name" value="Glucose Permease (Domain IIA)"/>
    <property type="match status" value="1"/>
</dbReference>
<dbReference type="InterPro" id="IPR016047">
    <property type="entry name" value="M23ase_b-sheet_dom"/>
</dbReference>
<organism evidence="3 4">
    <name type="scientific">Planosporangium thailandense</name>
    <dbReference type="NCBI Taxonomy" id="765197"/>
    <lineage>
        <taxon>Bacteria</taxon>
        <taxon>Bacillati</taxon>
        <taxon>Actinomycetota</taxon>
        <taxon>Actinomycetes</taxon>
        <taxon>Micromonosporales</taxon>
        <taxon>Micromonosporaceae</taxon>
        <taxon>Planosporangium</taxon>
    </lineage>
</organism>
<proteinExistence type="predicted"/>
<dbReference type="EMBL" id="JAATVY010000022">
    <property type="protein sequence ID" value="NJC72812.1"/>
    <property type="molecule type" value="Genomic_DNA"/>
</dbReference>
<evidence type="ECO:0000313" key="4">
    <source>
        <dbReference type="Proteomes" id="UP000722989"/>
    </source>
</evidence>
<dbReference type="PANTHER" id="PTHR21666">
    <property type="entry name" value="PEPTIDASE-RELATED"/>
    <property type="match status" value="1"/>
</dbReference>
<dbReference type="InterPro" id="IPR011055">
    <property type="entry name" value="Dup_hybrid_motif"/>
</dbReference>
<dbReference type="SUPFAM" id="SSF51261">
    <property type="entry name" value="Duplicated hybrid motif"/>
    <property type="match status" value="1"/>
</dbReference>
<accession>A0ABX0Y357</accession>
<evidence type="ECO:0000256" key="1">
    <source>
        <dbReference type="SAM" id="MobiDB-lite"/>
    </source>
</evidence>
<evidence type="ECO:0000259" key="2">
    <source>
        <dbReference type="Pfam" id="PF01551"/>
    </source>
</evidence>